<proteinExistence type="predicted"/>
<reference evidence="1" key="1">
    <citation type="journal article" date="2015" name="Nature">
        <title>Complex archaea that bridge the gap between prokaryotes and eukaryotes.</title>
        <authorList>
            <person name="Spang A."/>
            <person name="Saw J.H."/>
            <person name="Jorgensen S.L."/>
            <person name="Zaremba-Niedzwiedzka K."/>
            <person name="Martijn J."/>
            <person name="Lind A.E."/>
            <person name="van Eijk R."/>
            <person name="Schleper C."/>
            <person name="Guy L."/>
            <person name="Ettema T.J."/>
        </authorList>
    </citation>
    <scope>NUCLEOTIDE SEQUENCE</scope>
</reference>
<protein>
    <submittedName>
        <fullName evidence="1">Uncharacterized protein</fullName>
    </submittedName>
</protein>
<dbReference type="AlphaFoldDB" id="A0A0F8XXG5"/>
<evidence type="ECO:0000313" key="1">
    <source>
        <dbReference type="EMBL" id="KKK73802.1"/>
    </source>
</evidence>
<gene>
    <name evidence="1" type="ORF">LCGC14_2890170</name>
</gene>
<sequence length="56" mass="6713">MKNKMLRIEWKKNLKKKGKQQRQRIKEWNCALVVGTSPKKYTVDNPKTIGEIRNEK</sequence>
<accession>A0A0F8XXG5</accession>
<comment type="caution">
    <text evidence="1">The sequence shown here is derived from an EMBL/GenBank/DDBJ whole genome shotgun (WGS) entry which is preliminary data.</text>
</comment>
<organism evidence="1">
    <name type="scientific">marine sediment metagenome</name>
    <dbReference type="NCBI Taxonomy" id="412755"/>
    <lineage>
        <taxon>unclassified sequences</taxon>
        <taxon>metagenomes</taxon>
        <taxon>ecological metagenomes</taxon>
    </lineage>
</organism>
<dbReference type="EMBL" id="LAZR01056620">
    <property type="protein sequence ID" value="KKK73802.1"/>
    <property type="molecule type" value="Genomic_DNA"/>
</dbReference>
<name>A0A0F8XXG5_9ZZZZ</name>